<evidence type="ECO:0000259" key="5">
    <source>
        <dbReference type="Pfam" id="PF07992"/>
    </source>
</evidence>
<dbReference type="PRINTS" id="PR00368">
    <property type="entry name" value="FADPNR"/>
</dbReference>
<evidence type="ECO:0000256" key="4">
    <source>
        <dbReference type="ARBA" id="ARBA00023002"/>
    </source>
</evidence>
<dbReference type="AlphaFoldDB" id="A0A367J6S2"/>
<keyword evidence="4" id="KW-0560">Oxidoreductase</keyword>
<comment type="caution">
    <text evidence="6">The sequence shown here is derived from an EMBL/GenBank/DDBJ whole genome shotgun (WGS) entry which is preliminary data.</text>
</comment>
<dbReference type="SUPFAM" id="SSF51905">
    <property type="entry name" value="FAD/NAD(P)-binding domain"/>
    <property type="match status" value="2"/>
</dbReference>
<dbReference type="STRING" id="4846.A0A367J6S2"/>
<dbReference type="GO" id="GO:0005737">
    <property type="term" value="C:cytoplasm"/>
    <property type="evidence" value="ECO:0007669"/>
    <property type="project" value="TreeGrafter"/>
</dbReference>
<reference evidence="6 7" key="1">
    <citation type="journal article" date="2018" name="G3 (Bethesda)">
        <title>Phylogenetic and Phylogenomic Definition of Rhizopus Species.</title>
        <authorList>
            <person name="Gryganskyi A.P."/>
            <person name="Golan J."/>
            <person name="Dolatabadi S."/>
            <person name="Mondo S."/>
            <person name="Robb S."/>
            <person name="Idnurm A."/>
            <person name="Muszewska A."/>
            <person name="Steczkiewicz K."/>
            <person name="Masonjones S."/>
            <person name="Liao H.L."/>
            <person name="Gajdeczka M.T."/>
            <person name="Anike F."/>
            <person name="Vuek A."/>
            <person name="Anishchenko I.M."/>
            <person name="Voigt K."/>
            <person name="de Hoog G.S."/>
            <person name="Smith M.E."/>
            <person name="Heitman J."/>
            <person name="Vilgalys R."/>
            <person name="Stajich J.E."/>
        </authorList>
    </citation>
    <scope>NUCLEOTIDE SEQUENCE [LARGE SCALE GENOMIC DNA]</scope>
    <source>
        <strain evidence="6 7">LSU 92-RS-03</strain>
    </source>
</reference>
<dbReference type="OrthoDB" id="202203at2759"/>
<feature type="non-terminal residue" evidence="6">
    <location>
        <position position="1"/>
    </location>
</feature>
<name>A0A367J6S2_RHIST</name>
<dbReference type="InterPro" id="IPR023753">
    <property type="entry name" value="FAD/NAD-binding_dom"/>
</dbReference>
<evidence type="ECO:0000313" key="6">
    <source>
        <dbReference type="EMBL" id="RCH85662.1"/>
    </source>
</evidence>
<dbReference type="Pfam" id="PF07992">
    <property type="entry name" value="Pyr_redox_2"/>
    <property type="match status" value="1"/>
</dbReference>
<proteinExistence type="inferred from homology"/>
<dbReference type="Gene3D" id="3.50.50.100">
    <property type="match status" value="1"/>
</dbReference>
<dbReference type="GO" id="GO:0050660">
    <property type="term" value="F:flavin adenine dinucleotide binding"/>
    <property type="evidence" value="ECO:0007669"/>
    <property type="project" value="TreeGrafter"/>
</dbReference>
<dbReference type="PRINTS" id="PR00411">
    <property type="entry name" value="PNDRDTASEI"/>
</dbReference>
<dbReference type="PANTHER" id="PTHR43735">
    <property type="entry name" value="APOPTOSIS-INDUCING FACTOR 1"/>
    <property type="match status" value="1"/>
</dbReference>
<feature type="domain" description="FAD/NAD(P)-binding" evidence="5">
    <location>
        <begin position="16"/>
        <end position="242"/>
    </location>
</feature>
<dbReference type="Proteomes" id="UP000253551">
    <property type="component" value="Unassembled WGS sequence"/>
</dbReference>
<dbReference type="EMBL" id="PJQM01004115">
    <property type="protein sequence ID" value="RCH85662.1"/>
    <property type="molecule type" value="Genomic_DNA"/>
</dbReference>
<evidence type="ECO:0000256" key="3">
    <source>
        <dbReference type="ARBA" id="ARBA00022827"/>
    </source>
</evidence>
<gene>
    <name evidence="6" type="ORF">CU098_000778</name>
</gene>
<evidence type="ECO:0000313" key="7">
    <source>
        <dbReference type="Proteomes" id="UP000253551"/>
    </source>
</evidence>
<keyword evidence="2" id="KW-0285">Flavoprotein</keyword>
<sequence length="335" mass="37534">YTPALCSVLYEKTLQEFHDHFKKITFDYKATLNGLGVEYIQGTIEQVKETQVNYDYLAICTGSSYADPWKANQDCLEMDERLDYLQKQRQEYLNANNILCIGGGPVGVEIVGEIAYRSPQKSLTLINNGSVVLSSAPNHLGEKAQKILKARGISLIMNEKAEKKDEVYVTDKSKQILKPDLVYNCVGVKPNTQFLEKEWVDGGGYVKVEDTLNVHGKSNVFALGDVNNCGEAKLYYAAHMQAMHFCRNLSRLLNGKQMIPYQHAVPAMFISIGPYYSVGTMSKLNFSGWPLGQEKGSIIAAWIKYIIEKINVQGGSNVEVLINQALYTYNNLKLC</sequence>
<dbReference type="PANTHER" id="PTHR43735:SF3">
    <property type="entry name" value="FERROPTOSIS SUPPRESSOR PROTEIN 1"/>
    <property type="match status" value="1"/>
</dbReference>
<accession>A0A367J6S2</accession>
<dbReference type="GO" id="GO:0004174">
    <property type="term" value="F:electron-transferring-flavoprotein dehydrogenase activity"/>
    <property type="evidence" value="ECO:0007669"/>
    <property type="project" value="TreeGrafter"/>
</dbReference>
<comment type="similarity">
    <text evidence="1">Belongs to the FAD-dependent oxidoreductase family.</text>
</comment>
<evidence type="ECO:0000256" key="2">
    <source>
        <dbReference type="ARBA" id="ARBA00022630"/>
    </source>
</evidence>
<evidence type="ECO:0000256" key="1">
    <source>
        <dbReference type="ARBA" id="ARBA00006442"/>
    </source>
</evidence>
<organism evidence="6 7">
    <name type="scientific">Rhizopus stolonifer</name>
    <name type="common">Rhizopus nigricans</name>
    <dbReference type="NCBI Taxonomy" id="4846"/>
    <lineage>
        <taxon>Eukaryota</taxon>
        <taxon>Fungi</taxon>
        <taxon>Fungi incertae sedis</taxon>
        <taxon>Mucoromycota</taxon>
        <taxon>Mucoromycotina</taxon>
        <taxon>Mucoromycetes</taxon>
        <taxon>Mucorales</taxon>
        <taxon>Mucorineae</taxon>
        <taxon>Rhizopodaceae</taxon>
        <taxon>Rhizopus</taxon>
    </lineage>
</organism>
<dbReference type="InterPro" id="IPR036188">
    <property type="entry name" value="FAD/NAD-bd_sf"/>
</dbReference>
<protein>
    <recommendedName>
        <fullName evidence="5">FAD/NAD(P)-binding domain-containing protein</fullName>
    </recommendedName>
</protein>
<keyword evidence="3" id="KW-0274">FAD</keyword>
<keyword evidence="7" id="KW-1185">Reference proteome</keyword>